<dbReference type="GO" id="GO:0005634">
    <property type="term" value="C:nucleus"/>
    <property type="evidence" value="ECO:0007669"/>
    <property type="project" value="TreeGrafter"/>
</dbReference>
<dbReference type="Proteomes" id="UP000689195">
    <property type="component" value="Unassembled WGS sequence"/>
</dbReference>
<dbReference type="OrthoDB" id="1699369at2759"/>
<evidence type="ECO:0000259" key="2">
    <source>
        <dbReference type="Pfam" id="PF01918"/>
    </source>
</evidence>
<dbReference type="AlphaFoldDB" id="A0A8S1XFD6"/>
<dbReference type="GO" id="GO:0003723">
    <property type="term" value="F:RNA binding"/>
    <property type="evidence" value="ECO:0007669"/>
    <property type="project" value="TreeGrafter"/>
</dbReference>
<dbReference type="Pfam" id="PF01918">
    <property type="entry name" value="Alba"/>
    <property type="match status" value="1"/>
</dbReference>
<name>A0A8S1XFD6_9CILI</name>
<keyword evidence="4" id="KW-1185">Reference proteome</keyword>
<sequence length="116" mass="13235">MDRQQQQQQQQFQQTPKQKLDPQDNNLQVSMRKSLKAQVFIAKIFLKKFGNVELHALGEASKNSVKVADTLSKQGIATITKINSFTLENNERKKVKLIVSLTLTPEGKKRVDQELN</sequence>
<dbReference type="InterPro" id="IPR014560">
    <property type="entry name" value="UCP030333_Alba"/>
</dbReference>
<proteinExistence type="predicted"/>
<feature type="region of interest" description="Disordered" evidence="1">
    <location>
        <begin position="1"/>
        <end position="27"/>
    </location>
</feature>
<evidence type="ECO:0000256" key="1">
    <source>
        <dbReference type="SAM" id="MobiDB-lite"/>
    </source>
</evidence>
<dbReference type="InterPro" id="IPR002775">
    <property type="entry name" value="DNA/RNA-bd_Alba-like"/>
</dbReference>
<comment type="caution">
    <text evidence="3">The sequence shown here is derived from an EMBL/GenBank/DDBJ whole genome shotgun (WGS) entry which is preliminary data.</text>
</comment>
<gene>
    <name evidence="3" type="ORF">PPENT_87.1.T1220162</name>
</gene>
<organism evidence="3 4">
    <name type="scientific">Paramecium pentaurelia</name>
    <dbReference type="NCBI Taxonomy" id="43138"/>
    <lineage>
        <taxon>Eukaryota</taxon>
        <taxon>Sar</taxon>
        <taxon>Alveolata</taxon>
        <taxon>Ciliophora</taxon>
        <taxon>Intramacronucleata</taxon>
        <taxon>Oligohymenophorea</taxon>
        <taxon>Peniculida</taxon>
        <taxon>Parameciidae</taxon>
        <taxon>Paramecium</taxon>
    </lineage>
</organism>
<dbReference type="EMBL" id="CAJJDO010000122">
    <property type="protein sequence ID" value="CAD8199815.1"/>
    <property type="molecule type" value="Genomic_DNA"/>
</dbReference>
<protein>
    <recommendedName>
        <fullName evidence="2">DNA/RNA-binding protein Alba-like domain-containing protein</fullName>
    </recommendedName>
</protein>
<reference evidence="3" key="1">
    <citation type="submission" date="2021-01" db="EMBL/GenBank/DDBJ databases">
        <authorList>
            <consortium name="Genoscope - CEA"/>
            <person name="William W."/>
        </authorList>
    </citation>
    <scope>NUCLEOTIDE SEQUENCE</scope>
</reference>
<dbReference type="PANTHER" id="PTHR31947:SF36">
    <property type="entry name" value="DNA_RNA-BINDING PROTEIN ALBA-LIKE DOMAIN-CONTAINING PROTEIN"/>
    <property type="match status" value="1"/>
</dbReference>
<accession>A0A8S1XFD6</accession>
<evidence type="ECO:0000313" key="3">
    <source>
        <dbReference type="EMBL" id="CAD8199815.1"/>
    </source>
</evidence>
<feature type="compositionally biased region" description="Low complexity" evidence="1">
    <location>
        <begin position="1"/>
        <end position="14"/>
    </location>
</feature>
<feature type="domain" description="DNA/RNA-binding protein Alba-like" evidence="2">
    <location>
        <begin position="25"/>
        <end position="86"/>
    </location>
</feature>
<dbReference type="PANTHER" id="PTHR31947">
    <property type="entry name" value="DNA/RNA-BINDING PROTEIN ALBA 3"/>
    <property type="match status" value="1"/>
</dbReference>
<evidence type="ECO:0000313" key="4">
    <source>
        <dbReference type="Proteomes" id="UP000689195"/>
    </source>
</evidence>